<proteinExistence type="predicted"/>
<accession>A0A6G0VVP2</accession>
<sequence length="61" mass="6718">MKNINPLKGGSTNLDLPSHIKKKAVINVKNNDNECFEYSTSGGFEGEASEAVPHLKFCTHR</sequence>
<keyword evidence="2" id="KW-1185">Reference proteome</keyword>
<comment type="caution">
    <text evidence="1">The sequence shown here is derived from an EMBL/GenBank/DDBJ whole genome shotgun (WGS) entry which is preliminary data.</text>
</comment>
<evidence type="ECO:0000313" key="1">
    <source>
        <dbReference type="EMBL" id="KAF0711544.1"/>
    </source>
</evidence>
<gene>
    <name evidence="1" type="ORF">FWK35_00030066</name>
</gene>
<protein>
    <submittedName>
        <fullName evidence="1">Uncharacterized protein</fullName>
    </submittedName>
</protein>
<dbReference type="EMBL" id="VUJU01011225">
    <property type="protein sequence ID" value="KAF0711544.1"/>
    <property type="molecule type" value="Genomic_DNA"/>
</dbReference>
<name>A0A6G0VVP2_APHCR</name>
<reference evidence="1 2" key="1">
    <citation type="submission" date="2019-08" db="EMBL/GenBank/DDBJ databases">
        <title>Whole genome of Aphis craccivora.</title>
        <authorList>
            <person name="Voronova N.V."/>
            <person name="Shulinski R.S."/>
            <person name="Bandarenka Y.V."/>
            <person name="Zhorov D.G."/>
            <person name="Warner D."/>
        </authorList>
    </citation>
    <scope>NUCLEOTIDE SEQUENCE [LARGE SCALE GENOMIC DNA]</scope>
    <source>
        <strain evidence="1">180601</strain>
        <tissue evidence="1">Whole Body</tissue>
    </source>
</reference>
<dbReference type="Proteomes" id="UP000478052">
    <property type="component" value="Unassembled WGS sequence"/>
</dbReference>
<organism evidence="1 2">
    <name type="scientific">Aphis craccivora</name>
    <name type="common">Cowpea aphid</name>
    <dbReference type="NCBI Taxonomy" id="307492"/>
    <lineage>
        <taxon>Eukaryota</taxon>
        <taxon>Metazoa</taxon>
        <taxon>Ecdysozoa</taxon>
        <taxon>Arthropoda</taxon>
        <taxon>Hexapoda</taxon>
        <taxon>Insecta</taxon>
        <taxon>Pterygota</taxon>
        <taxon>Neoptera</taxon>
        <taxon>Paraneoptera</taxon>
        <taxon>Hemiptera</taxon>
        <taxon>Sternorrhyncha</taxon>
        <taxon>Aphidomorpha</taxon>
        <taxon>Aphidoidea</taxon>
        <taxon>Aphididae</taxon>
        <taxon>Aphidini</taxon>
        <taxon>Aphis</taxon>
        <taxon>Aphis</taxon>
    </lineage>
</organism>
<evidence type="ECO:0000313" key="2">
    <source>
        <dbReference type="Proteomes" id="UP000478052"/>
    </source>
</evidence>
<dbReference type="AlphaFoldDB" id="A0A6G0VVP2"/>